<accession>A0A3A9W4G5</accession>
<sequence>MATIAIFGANGAIGHRLVAEALDRGHRVTAVVRDPATVPDEHERLTVTRGDVLDPACVSAVAEGRDVVVSAVGGRDGAGAQAVLRPAAQALVAGLHALGPEAPRLIMVGGAGSLRTREGRPLWDAPDVPDEARRVMRAHGDALAYLRTVAGELRWTSVSPAAELAPGERTGEYRTAYDELVADDAGVSRISTEDFAVAVVDEIEEGRHTGRRFTVGY</sequence>
<comment type="caution">
    <text evidence="2">The sequence shown here is derived from an EMBL/GenBank/DDBJ whole genome shotgun (WGS) entry which is preliminary data.</text>
</comment>
<feature type="domain" description="NAD(P)-binding" evidence="1">
    <location>
        <begin position="8"/>
        <end position="202"/>
    </location>
</feature>
<dbReference type="PANTHER" id="PTHR43355">
    <property type="entry name" value="FLAVIN REDUCTASE (NADPH)"/>
    <property type="match status" value="1"/>
</dbReference>
<dbReference type="CDD" id="cd05244">
    <property type="entry name" value="BVR-B_like_SDR_a"/>
    <property type="match status" value="1"/>
</dbReference>
<dbReference type="PANTHER" id="PTHR43355:SF2">
    <property type="entry name" value="FLAVIN REDUCTASE (NADPH)"/>
    <property type="match status" value="1"/>
</dbReference>
<evidence type="ECO:0000259" key="1">
    <source>
        <dbReference type="Pfam" id="PF13460"/>
    </source>
</evidence>
<dbReference type="InterPro" id="IPR016040">
    <property type="entry name" value="NAD(P)-bd_dom"/>
</dbReference>
<dbReference type="Proteomes" id="UP000268652">
    <property type="component" value="Unassembled WGS sequence"/>
</dbReference>
<keyword evidence="4" id="KW-1185">Reference proteome</keyword>
<evidence type="ECO:0000313" key="2">
    <source>
        <dbReference type="EMBL" id="RKN08135.1"/>
    </source>
</evidence>
<dbReference type="EMBL" id="RBDX01000012">
    <property type="protein sequence ID" value="RKN08135.1"/>
    <property type="molecule type" value="Genomic_DNA"/>
</dbReference>
<protein>
    <submittedName>
        <fullName evidence="2">NAD-dependent epimerase/dehydratase family protein</fullName>
    </submittedName>
</protein>
<gene>
    <name evidence="3" type="ORF">D7318_18440</name>
    <name evidence="2" type="ORF">D7319_16580</name>
</gene>
<reference evidence="4 5" key="1">
    <citation type="submission" date="2018-09" db="EMBL/GenBank/DDBJ databases">
        <title>Streptomyces sp. nov. DS1-2, an endophytic actinomycete isolated from roots of Dendrobium scabrilingue.</title>
        <authorList>
            <person name="Kuncharoen N."/>
            <person name="Kudo T."/>
            <person name="Ohkuma M."/>
            <person name="Yuki M."/>
            <person name="Tanasupawat S."/>
        </authorList>
    </citation>
    <scope>NUCLEOTIDE SEQUENCE [LARGE SCALE GENOMIC DNA]</scope>
    <source>
        <strain evidence="2 5">AZ1-7</strain>
        <strain evidence="3 4">DS1-2</strain>
    </source>
</reference>
<dbReference type="InterPro" id="IPR036291">
    <property type="entry name" value="NAD(P)-bd_dom_sf"/>
</dbReference>
<name>A0A3A9W4G5_9ACTN</name>
<dbReference type="EMBL" id="RBDY01000013">
    <property type="protein sequence ID" value="RKN20490.1"/>
    <property type="molecule type" value="Genomic_DNA"/>
</dbReference>
<dbReference type="Proteomes" id="UP000275024">
    <property type="component" value="Unassembled WGS sequence"/>
</dbReference>
<evidence type="ECO:0000313" key="5">
    <source>
        <dbReference type="Proteomes" id="UP000275024"/>
    </source>
</evidence>
<dbReference type="Gene3D" id="3.40.50.720">
    <property type="entry name" value="NAD(P)-binding Rossmann-like Domain"/>
    <property type="match status" value="1"/>
</dbReference>
<dbReference type="OrthoDB" id="3191258at2"/>
<proteinExistence type="predicted"/>
<dbReference type="AlphaFoldDB" id="A0A3A9W4G5"/>
<organism evidence="2 5">
    <name type="scientific">Streptomyces radicis</name>
    <dbReference type="NCBI Taxonomy" id="1750517"/>
    <lineage>
        <taxon>Bacteria</taxon>
        <taxon>Bacillati</taxon>
        <taxon>Actinomycetota</taxon>
        <taxon>Actinomycetes</taxon>
        <taxon>Kitasatosporales</taxon>
        <taxon>Streptomycetaceae</taxon>
        <taxon>Streptomyces</taxon>
    </lineage>
</organism>
<dbReference type="InterPro" id="IPR051606">
    <property type="entry name" value="Polyketide_Oxido-like"/>
</dbReference>
<evidence type="ECO:0000313" key="4">
    <source>
        <dbReference type="Proteomes" id="UP000268652"/>
    </source>
</evidence>
<evidence type="ECO:0000313" key="3">
    <source>
        <dbReference type="EMBL" id="RKN20490.1"/>
    </source>
</evidence>
<dbReference type="RefSeq" id="WP_120698218.1">
    <property type="nucleotide sequence ID" value="NZ_RBDX01000012.1"/>
</dbReference>
<dbReference type="Pfam" id="PF13460">
    <property type="entry name" value="NAD_binding_10"/>
    <property type="match status" value="1"/>
</dbReference>
<dbReference type="GO" id="GO:0016646">
    <property type="term" value="F:oxidoreductase activity, acting on the CH-NH group of donors, NAD or NADP as acceptor"/>
    <property type="evidence" value="ECO:0007669"/>
    <property type="project" value="TreeGrafter"/>
</dbReference>
<dbReference type="SUPFAM" id="SSF51735">
    <property type="entry name" value="NAD(P)-binding Rossmann-fold domains"/>
    <property type="match status" value="1"/>
</dbReference>